<proteinExistence type="predicted"/>
<accession>A0A159ZW11</accession>
<dbReference type="GO" id="GO:0003700">
    <property type="term" value="F:DNA-binding transcription factor activity"/>
    <property type="evidence" value="ECO:0007669"/>
    <property type="project" value="TreeGrafter"/>
</dbReference>
<dbReference type="AlphaFoldDB" id="A0A159ZW11"/>
<evidence type="ECO:0000256" key="1">
    <source>
        <dbReference type="ARBA" id="ARBA00023015"/>
    </source>
</evidence>
<dbReference type="SUPFAM" id="SSF46689">
    <property type="entry name" value="Homeodomain-like"/>
    <property type="match status" value="1"/>
</dbReference>
<dbReference type="Gene3D" id="1.10.357.10">
    <property type="entry name" value="Tetracycline Repressor, domain 2"/>
    <property type="match status" value="1"/>
</dbReference>
<evidence type="ECO:0000259" key="5">
    <source>
        <dbReference type="PROSITE" id="PS50977"/>
    </source>
</evidence>
<dbReference type="Pfam" id="PF00440">
    <property type="entry name" value="TetR_N"/>
    <property type="match status" value="1"/>
</dbReference>
<evidence type="ECO:0000313" key="6">
    <source>
        <dbReference type="EMBL" id="AMZ71274.1"/>
    </source>
</evidence>
<dbReference type="GO" id="GO:0000976">
    <property type="term" value="F:transcription cis-regulatory region binding"/>
    <property type="evidence" value="ECO:0007669"/>
    <property type="project" value="TreeGrafter"/>
</dbReference>
<protein>
    <recommendedName>
        <fullName evidence="5">HTH tetR-type domain-containing protein</fullName>
    </recommendedName>
</protein>
<evidence type="ECO:0000313" key="7">
    <source>
        <dbReference type="Proteomes" id="UP000076083"/>
    </source>
</evidence>
<dbReference type="InterPro" id="IPR009057">
    <property type="entry name" value="Homeodomain-like_sf"/>
</dbReference>
<reference evidence="7" key="1">
    <citation type="submission" date="2016-04" db="EMBL/GenBank/DDBJ databases">
        <authorList>
            <person name="Ray J."/>
            <person name="Price M."/>
            <person name="Deutschbauer A."/>
        </authorList>
    </citation>
    <scope>NUCLEOTIDE SEQUENCE [LARGE SCALE GENOMIC DNA]</scope>
    <source>
        <strain evidence="7">FW300-N2E2</strain>
    </source>
</reference>
<evidence type="ECO:0000256" key="3">
    <source>
        <dbReference type="ARBA" id="ARBA00023163"/>
    </source>
</evidence>
<evidence type="ECO:0000256" key="2">
    <source>
        <dbReference type="ARBA" id="ARBA00023125"/>
    </source>
</evidence>
<dbReference type="SUPFAM" id="SSF48498">
    <property type="entry name" value="Tetracyclin repressor-like, C-terminal domain"/>
    <property type="match status" value="1"/>
</dbReference>
<reference evidence="6 7" key="2">
    <citation type="journal article" date="2018" name="Nature">
        <title>Mutant phenotypes for thousands of bacterial genes of unknown function.</title>
        <authorList>
            <person name="Price M.N."/>
            <person name="Wetmore K.M."/>
            <person name="Waters R.J."/>
            <person name="Callaghan M."/>
            <person name="Ray J."/>
            <person name="Liu H."/>
            <person name="Kuehl J.V."/>
            <person name="Melnyk R.A."/>
            <person name="Lamson J.S."/>
            <person name="Suh Y."/>
            <person name="Carlson H.K."/>
            <person name="Esquivel Z."/>
            <person name="Sadeeshkumar H."/>
            <person name="Chakraborty R."/>
            <person name="Zane G.M."/>
            <person name="Rubin B.E."/>
            <person name="Wall J.D."/>
            <person name="Visel A."/>
            <person name="Bristow J."/>
            <person name="Blow M.J."/>
            <person name="Arkin A.P."/>
            <person name="Deutschbauer A.M."/>
        </authorList>
    </citation>
    <scope>NUCLEOTIDE SEQUENCE [LARGE SCALE GENOMIC DNA]</scope>
    <source>
        <strain evidence="6 7">FW300-N2E2</strain>
    </source>
</reference>
<dbReference type="PANTHER" id="PTHR30055:SF234">
    <property type="entry name" value="HTH-TYPE TRANSCRIPTIONAL REGULATOR BETI"/>
    <property type="match status" value="1"/>
</dbReference>
<dbReference type="InterPro" id="IPR050109">
    <property type="entry name" value="HTH-type_TetR-like_transc_reg"/>
</dbReference>
<feature type="DNA-binding region" description="H-T-H motif" evidence="4">
    <location>
        <begin position="24"/>
        <end position="43"/>
    </location>
</feature>
<gene>
    <name evidence="6" type="ORF">TK06_09230</name>
</gene>
<dbReference type="Proteomes" id="UP000076083">
    <property type="component" value="Chromosome"/>
</dbReference>
<organism evidence="6 7">
    <name type="scientific">Pseudomonas fluorescens</name>
    <dbReference type="NCBI Taxonomy" id="294"/>
    <lineage>
        <taxon>Bacteria</taxon>
        <taxon>Pseudomonadati</taxon>
        <taxon>Pseudomonadota</taxon>
        <taxon>Gammaproteobacteria</taxon>
        <taxon>Pseudomonadales</taxon>
        <taxon>Pseudomonadaceae</taxon>
        <taxon>Pseudomonas</taxon>
    </lineage>
</organism>
<dbReference type="InterPro" id="IPR036271">
    <property type="entry name" value="Tet_transcr_reg_TetR-rel_C_sf"/>
</dbReference>
<dbReference type="InterPro" id="IPR001647">
    <property type="entry name" value="HTH_TetR"/>
</dbReference>
<dbReference type="Pfam" id="PF17932">
    <property type="entry name" value="TetR_C_24"/>
    <property type="match status" value="1"/>
</dbReference>
<sequence>MSRVEEVKRQAVRLMADKGFEAMSLRQLAAALGVRSGSVYTHYESKGQLLLDVHCEFLEDLLSIWLEQRPKRLDSVRMLQRFVSVYVSFHYARRAESRIVQLDFRSLDEAGRAQVSELRSQYDAELETILQTGEQRGFFQFEDLRNTCLAMFCVLQGVCAGEALPEARALEVCLSSISRLAGIPAPPQSRLHGELYVTGRVATALKAPIPQDQKHRG</sequence>
<evidence type="ECO:0000256" key="4">
    <source>
        <dbReference type="PROSITE-ProRule" id="PRU00335"/>
    </source>
</evidence>
<keyword evidence="1" id="KW-0805">Transcription regulation</keyword>
<feature type="domain" description="HTH tetR-type" evidence="5">
    <location>
        <begin position="1"/>
        <end position="61"/>
    </location>
</feature>
<dbReference type="EMBL" id="CP015225">
    <property type="protein sequence ID" value="AMZ71274.1"/>
    <property type="molecule type" value="Genomic_DNA"/>
</dbReference>
<dbReference type="PRINTS" id="PR00455">
    <property type="entry name" value="HTHTETR"/>
</dbReference>
<dbReference type="InterPro" id="IPR041490">
    <property type="entry name" value="KstR2_TetR_C"/>
</dbReference>
<keyword evidence="2 4" id="KW-0238">DNA-binding</keyword>
<keyword evidence="3" id="KW-0804">Transcription</keyword>
<dbReference type="PROSITE" id="PS50977">
    <property type="entry name" value="HTH_TETR_2"/>
    <property type="match status" value="1"/>
</dbReference>
<name>A0A159ZW11_PSEFL</name>
<dbReference type="PANTHER" id="PTHR30055">
    <property type="entry name" value="HTH-TYPE TRANSCRIPTIONAL REGULATOR RUTR"/>
    <property type="match status" value="1"/>
</dbReference>